<proteinExistence type="predicted"/>
<feature type="coiled-coil region" evidence="1">
    <location>
        <begin position="276"/>
        <end position="310"/>
    </location>
</feature>
<dbReference type="AlphaFoldDB" id="A0A5C6FP67"/>
<organism evidence="2 3">
    <name type="scientific">Crateriforma conspicua</name>
    <dbReference type="NCBI Taxonomy" id="2527996"/>
    <lineage>
        <taxon>Bacteria</taxon>
        <taxon>Pseudomonadati</taxon>
        <taxon>Planctomycetota</taxon>
        <taxon>Planctomycetia</taxon>
        <taxon>Planctomycetales</taxon>
        <taxon>Planctomycetaceae</taxon>
        <taxon>Crateriforma</taxon>
    </lineage>
</organism>
<evidence type="ECO:0000256" key="1">
    <source>
        <dbReference type="SAM" id="Coils"/>
    </source>
</evidence>
<dbReference type="RefSeq" id="WP_197137953.1">
    <property type="nucleotide sequence ID" value="NZ_SJPZ01000002.1"/>
</dbReference>
<evidence type="ECO:0000313" key="3">
    <source>
        <dbReference type="Proteomes" id="UP000316476"/>
    </source>
</evidence>
<gene>
    <name evidence="2" type="ORF">V7x_40250</name>
</gene>
<evidence type="ECO:0000313" key="2">
    <source>
        <dbReference type="EMBL" id="TWU62296.1"/>
    </source>
</evidence>
<keyword evidence="1" id="KW-0175">Coiled coil</keyword>
<accession>A0A5C6FP67</accession>
<dbReference type="EMBL" id="SJPZ01000002">
    <property type="protein sequence ID" value="TWU62296.1"/>
    <property type="molecule type" value="Genomic_DNA"/>
</dbReference>
<dbReference type="Proteomes" id="UP000316476">
    <property type="component" value="Unassembled WGS sequence"/>
</dbReference>
<sequence length="383" mass="41653">MRAIPTLLRLLDCDWPSEPRVTRSDIWSIGRDEPDIYETTGILVPAVPATKVDGTCDFCSSHEVARDGVGEEAQFYEVCPYGEGGPIDPSELRTWAIDPAGIAGVLAASVGGDITTLLPGKAWQIGDVAIGEESFAIILALRSAGSSLAERSAAKRMLAIGFNSLPVDAFAGVVAPDAAFRFGDSVEFRRHRIEQALPRSEVRTGNAFYRKGQMWVVRYQGEETFLENNVGPLYIARLLASPNRAVPAVTLLASRIGIDERKLTGSSGELADESAVEQCRQRYADLMHELEDAEANNDTARMDHLQAEQDELTSHLASVLGKGGRRRESNDAEKVRKSVSNAIRRTLDVLDNELPAAGKHLRSSLTLGACPVYGTDESMNWIV</sequence>
<reference evidence="2 3" key="1">
    <citation type="submission" date="2019-02" db="EMBL/GenBank/DDBJ databases">
        <title>Deep-cultivation of Planctomycetes and their phenomic and genomic characterization uncovers novel biology.</title>
        <authorList>
            <person name="Wiegand S."/>
            <person name="Jogler M."/>
            <person name="Boedeker C."/>
            <person name="Pinto D."/>
            <person name="Vollmers J."/>
            <person name="Rivas-Marin E."/>
            <person name="Kohn T."/>
            <person name="Peeters S.H."/>
            <person name="Heuer A."/>
            <person name="Rast P."/>
            <person name="Oberbeckmann S."/>
            <person name="Bunk B."/>
            <person name="Jeske O."/>
            <person name="Meyerdierks A."/>
            <person name="Storesund J.E."/>
            <person name="Kallscheuer N."/>
            <person name="Luecker S."/>
            <person name="Lage O.M."/>
            <person name="Pohl T."/>
            <person name="Merkel B.J."/>
            <person name="Hornburger P."/>
            <person name="Mueller R.-W."/>
            <person name="Bruemmer F."/>
            <person name="Labrenz M."/>
            <person name="Spormann A.M."/>
            <person name="Op Den Camp H."/>
            <person name="Overmann J."/>
            <person name="Amann R."/>
            <person name="Jetten M.S.M."/>
            <person name="Mascher T."/>
            <person name="Medema M.H."/>
            <person name="Devos D.P."/>
            <person name="Kaster A.-K."/>
            <person name="Ovreas L."/>
            <person name="Rohde M."/>
            <person name="Galperin M.Y."/>
            <person name="Jogler C."/>
        </authorList>
    </citation>
    <scope>NUCLEOTIDE SEQUENCE [LARGE SCALE GENOMIC DNA]</scope>
    <source>
        <strain evidence="2 3">V7</strain>
    </source>
</reference>
<name>A0A5C6FP67_9PLAN</name>
<comment type="caution">
    <text evidence="2">The sequence shown here is derived from an EMBL/GenBank/DDBJ whole genome shotgun (WGS) entry which is preliminary data.</text>
</comment>
<protein>
    <submittedName>
        <fullName evidence="2">Uncharacterized protein</fullName>
    </submittedName>
</protein>